<dbReference type="RefSeq" id="WP_161716791.1">
    <property type="nucleotide sequence ID" value="NZ_JAAAPO010000001.1"/>
</dbReference>
<name>A0ABW9XAI9_9SPHN</name>
<keyword evidence="1" id="KW-0175">Coiled coil</keyword>
<accession>A0ABW9XAI9</accession>
<feature type="region of interest" description="Disordered" evidence="2">
    <location>
        <begin position="18"/>
        <end position="40"/>
    </location>
</feature>
<dbReference type="EMBL" id="JAAAPO010000001">
    <property type="protein sequence ID" value="NBC35529.1"/>
    <property type="molecule type" value="Genomic_DNA"/>
</dbReference>
<reference evidence="4" key="1">
    <citation type="submission" date="2020-01" db="EMBL/GenBank/DDBJ databases">
        <title>Sphingomonas sp. strain CSW-10.</title>
        <authorList>
            <person name="Chen W.-M."/>
        </authorList>
    </citation>
    <scope>NUCLEOTIDE SEQUENCE [LARGE SCALE GENOMIC DNA]</scope>
    <source>
        <strain evidence="4">FSY-8</strain>
    </source>
</reference>
<dbReference type="Proteomes" id="UP000753724">
    <property type="component" value="Unassembled WGS sequence"/>
</dbReference>
<protein>
    <submittedName>
        <fullName evidence="3">Uncharacterized protein</fullName>
    </submittedName>
</protein>
<gene>
    <name evidence="3" type="ORF">GTZ99_03050</name>
</gene>
<evidence type="ECO:0000256" key="1">
    <source>
        <dbReference type="SAM" id="Coils"/>
    </source>
</evidence>
<proteinExistence type="predicted"/>
<evidence type="ECO:0000256" key="2">
    <source>
        <dbReference type="SAM" id="MobiDB-lite"/>
    </source>
</evidence>
<comment type="caution">
    <text evidence="3">The sequence shown here is derived from an EMBL/GenBank/DDBJ whole genome shotgun (WGS) entry which is preliminary data.</text>
</comment>
<keyword evidence="4" id="KW-1185">Reference proteome</keyword>
<feature type="coiled-coil region" evidence="1">
    <location>
        <begin position="83"/>
        <end position="110"/>
    </location>
</feature>
<evidence type="ECO:0000313" key="4">
    <source>
        <dbReference type="Proteomes" id="UP000753724"/>
    </source>
</evidence>
<evidence type="ECO:0000313" key="3">
    <source>
        <dbReference type="EMBL" id="NBC35529.1"/>
    </source>
</evidence>
<organism evidence="3 4">
    <name type="scientific">Novosphingobium ovatum</name>
    <dbReference type="NCBI Taxonomy" id="1908523"/>
    <lineage>
        <taxon>Bacteria</taxon>
        <taxon>Pseudomonadati</taxon>
        <taxon>Pseudomonadota</taxon>
        <taxon>Alphaproteobacteria</taxon>
        <taxon>Sphingomonadales</taxon>
        <taxon>Sphingomonadaceae</taxon>
        <taxon>Novosphingobium</taxon>
    </lineage>
</organism>
<sequence length="204" mass="23860">MGIRSWLGEIKAKLDAAALESKKREQERKTSLAKKREEDRQAEALMVEIRAKWAIDEAKGTDGRLQEHYDAMQAGKISLEDYKSQIELEIDLAKIEIESLRNSRRDMDRDDYEAQREKADEDLEAGKWRLGWVNRQIREKGDRPEWMGKSGKWARFQYADADGEIKTHDISMWKAYSKEVRGWVRKSKSEVGFSYDKITNWQAG</sequence>